<dbReference type="STRING" id="313368.SAMN04488012_10470"/>
<gene>
    <name evidence="1" type="ORF">SAMN04488012_10470</name>
</gene>
<evidence type="ECO:0000313" key="1">
    <source>
        <dbReference type="EMBL" id="SHJ01040.1"/>
    </source>
</evidence>
<organism evidence="1 2">
    <name type="scientific">Palleronia salina</name>
    <dbReference type="NCBI Taxonomy" id="313368"/>
    <lineage>
        <taxon>Bacteria</taxon>
        <taxon>Pseudomonadati</taxon>
        <taxon>Pseudomonadota</taxon>
        <taxon>Alphaproteobacteria</taxon>
        <taxon>Rhodobacterales</taxon>
        <taxon>Roseobacteraceae</taxon>
        <taxon>Palleronia</taxon>
    </lineage>
</organism>
<dbReference type="EMBL" id="FQZA01000004">
    <property type="protein sequence ID" value="SHJ01040.1"/>
    <property type="molecule type" value="Genomic_DNA"/>
</dbReference>
<evidence type="ECO:0000313" key="2">
    <source>
        <dbReference type="Proteomes" id="UP000184040"/>
    </source>
</evidence>
<dbReference type="Proteomes" id="UP000184040">
    <property type="component" value="Unassembled WGS sequence"/>
</dbReference>
<proteinExistence type="predicted"/>
<keyword evidence="2" id="KW-1185">Reference proteome</keyword>
<accession>A0A1M6FTN4</accession>
<sequence>MTETIATQIPVRRLAWLLPALLSACVVAPRDPSVTVRHFASTESAGDGARWHIFLFDPSQPRDLDARIRLARANLNPGCRWVGAPRDEIISKTNAQGARYADTVLAAPLICRG</sequence>
<dbReference type="RefSeq" id="WP_073128155.1">
    <property type="nucleotide sequence ID" value="NZ_FQZA01000004.1"/>
</dbReference>
<protein>
    <submittedName>
        <fullName evidence="1">Uncharacterized protein</fullName>
    </submittedName>
</protein>
<reference evidence="1 2" key="1">
    <citation type="submission" date="2016-11" db="EMBL/GenBank/DDBJ databases">
        <authorList>
            <person name="Jaros S."/>
            <person name="Januszkiewicz K."/>
            <person name="Wedrychowicz H."/>
        </authorList>
    </citation>
    <scope>NUCLEOTIDE SEQUENCE [LARGE SCALE GENOMIC DNA]</scope>
    <source>
        <strain evidence="1 2">DSM 26892</strain>
    </source>
</reference>
<name>A0A1M6FTN4_9RHOB</name>
<dbReference type="AlphaFoldDB" id="A0A1M6FTN4"/>